<evidence type="ECO:0000256" key="1">
    <source>
        <dbReference type="SAM" id="MobiDB-lite"/>
    </source>
</evidence>
<keyword evidence="3" id="KW-1185">Reference proteome</keyword>
<protein>
    <submittedName>
        <fullName evidence="2">Uncharacterized protein</fullName>
    </submittedName>
</protein>
<dbReference type="Proteomes" id="UP000231644">
    <property type="component" value="Unassembled WGS sequence"/>
</dbReference>
<dbReference type="AlphaFoldDB" id="A0A1I1NTV4"/>
<dbReference type="RefSeq" id="WP_139199390.1">
    <property type="nucleotide sequence ID" value="NZ_BAABWI010000002.1"/>
</dbReference>
<sequence>MAGTSLHRLPRKIMATVLAAALAVTSVNVGTAQAGDRDAVRIIVGATALAIIGSALVAEQRKKDAVSQSRHRPYDPPRHTNQGYNNRGEPRYYTPGHDNRYQNRHDKPRARRISIPRNCLMSVRGSNGWTEGYAVRCTQNQTRATLPSDCVRRNFAQGPRLFYAPVCLRRNGFDA</sequence>
<evidence type="ECO:0000313" key="3">
    <source>
        <dbReference type="Proteomes" id="UP000231644"/>
    </source>
</evidence>
<reference evidence="2 3" key="1">
    <citation type="submission" date="2016-10" db="EMBL/GenBank/DDBJ databases">
        <authorList>
            <person name="de Groot N.N."/>
        </authorList>
    </citation>
    <scope>NUCLEOTIDE SEQUENCE [LARGE SCALE GENOMIC DNA]</scope>
    <source>
        <strain evidence="2 3">DSM 29619</strain>
    </source>
</reference>
<dbReference type="STRING" id="517719.SAMN05421762_3151"/>
<dbReference type="EMBL" id="FOLX01000001">
    <property type="protein sequence ID" value="SFD01049.1"/>
    <property type="molecule type" value="Genomic_DNA"/>
</dbReference>
<evidence type="ECO:0000313" key="2">
    <source>
        <dbReference type="EMBL" id="SFD01049.1"/>
    </source>
</evidence>
<name>A0A1I1NTV4_9RHOB</name>
<feature type="region of interest" description="Disordered" evidence="1">
    <location>
        <begin position="63"/>
        <end position="106"/>
    </location>
</feature>
<organism evidence="2 3">
    <name type="scientific">Pseudooceanicola nitratireducens</name>
    <dbReference type="NCBI Taxonomy" id="517719"/>
    <lineage>
        <taxon>Bacteria</taxon>
        <taxon>Pseudomonadati</taxon>
        <taxon>Pseudomonadota</taxon>
        <taxon>Alphaproteobacteria</taxon>
        <taxon>Rhodobacterales</taxon>
        <taxon>Paracoccaceae</taxon>
        <taxon>Pseudooceanicola</taxon>
    </lineage>
</organism>
<gene>
    <name evidence="2" type="ORF">SAMN05421762_3151</name>
</gene>
<dbReference type="OrthoDB" id="7876829at2"/>
<proteinExistence type="predicted"/>
<accession>A0A1I1NTV4</accession>